<dbReference type="FunFam" id="3.40.50.1220:FF:000001">
    <property type="entry name" value="Electron transfer flavoprotein, alpha subunit"/>
    <property type="match status" value="1"/>
</dbReference>
<organism evidence="7 8">
    <name type="scientific">Anaerosporomusa subterranea</name>
    <dbReference type="NCBI Taxonomy" id="1794912"/>
    <lineage>
        <taxon>Bacteria</taxon>
        <taxon>Bacillati</taxon>
        <taxon>Bacillota</taxon>
        <taxon>Negativicutes</taxon>
        <taxon>Acetonemataceae</taxon>
        <taxon>Anaerosporomusa</taxon>
    </lineage>
</organism>
<name>A0A154BTD3_ANASB</name>
<reference evidence="7 8" key="1">
    <citation type="submission" date="2016-02" db="EMBL/GenBank/DDBJ databases">
        <title>Anaerosporomusa subterraneum gen. nov., sp. nov., a spore-forming obligate anaerobe isolated from saprolite.</title>
        <authorList>
            <person name="Choi J.K."/>
            <person name="Shah M."/>
            <person name="Yee N."/>
        </authorList>
    </citation>
    <scope>NUCLEOTIDE SEQUENCE [LARGE SCALE GENOMIC DNA]</scope>
    <source>
        <strain evidence="7 8">RU4</strain>
    </source>
</reference>
<evidence type="ECO:0000259" key="5">
    <source>
        <dbReference type="Pfam" id="PF00766"/>
    </source>
</evidence>
<sequence>MLKRLLIVLEVKKGIVKTLYQEMVYACCHYGCNSGYAVGVFLYGVSIPPRCRDELARAGADAVWYLEDESLCTHNPELILQPIVDLIGRESPQLVLLTNTSAAMDIAPRLAERCSCTLLSNVCEIKLCQQPPSFTRTVYEGRLLETCSLKLPLTVATASPNAIPVVAKVNLQIGNIDRSIAIRKVSGFHTEELTYRVRETITKCNQIKPLTEADIIVSGGKGLNKAEDFALLDELAQVLGGAVGVSRPVVDCGWRPYQCQVGQTGTRVKPKVYIACGISGAMQHIIGMSDSRIVIAINRDPEAPIFQYADYGVVGDLYEILPIFTSKLQSALNL</sequence>
<evidence type="ECO:0000313" key="8">
    <source>
        <dbReference type="Proteomes" id="UP000076268"/>
    </source>
</evidence>
<evidence type="ECO:0000259" key="6">
    <source>
        <dbReference type="Pfam" id="PF01012"/>
    </source>
</evidence>
<dbReference type="GO" id="GO:0009055">
    <property type="term" value="F:electron transfer activity"/>
    <property type="evidence" value="ECO:0007669"/>
    <property type="project" value="InterPro"/>
</dbReference>
<dbReference type="Gene3D" id="3.40.50.620">
    <property type="entry name" value="HUPs"/>
    <property type="match status" value="1"/>
</dbReference>
<gene>
    <name evidence="7" type="ORF">AXX12_10230</name>
</gene>
<feature type="domain" description="Electron transfer flavoprotein alpha/beta-subunit N-terminal" evidence="6">
    <location>
        <begin position="37"/>
        <end position="165"/>
    </location>
</feature>
<dbReference type="STRING" id="1794912.AXX12_10230"/>
<dbReference type="Gene3D" id="3.40.50.1220">
    <property type="entry name" value="TPP-binding domain"/>
    <property type="match status" value="1"/>
</dbReference>
<dbReference type="SUPFAM" id="SSF52402">
    <property type="entry name" value="Adenine nucleotide alpha hydrolases-like"/>
    <property type="match status" value="1"/>
</dbReference>
<dbReference type="Pfam" id="PF00766">
    <property type="entry name" value="ETF_alpha"/>
    <property type="match status" value="1"/>
</dbReference>
<dbReference type="Pfam" id="PF01012">
    <property type="entry name" value="ETF"/>
    <property type="match status" value="1"/>
</dbReference>
<dbReference type="SUPFAM" id="SSF52467">
    <property type="entry name" value="DHS-like NAD/FAD-binding domain"/>
    <property type="match status" value="1"/>
</dbReference>
<feature type="binding site" evidence="4">
    <location>
        <begin position="277"/>
        <end position="284"/>
    </location>
    <ligand>
        <name>FAD</name>
        <dbReference type="ChEBI" id="CHEBI:57692"/>
    </ligand>
</feature>
<dbReference type="InterPro" id="IPR029035">
    <property type="entry name" value="DHS-like_NAD/FAD-binding_dom"/>
</dbReference>
<dbReference type="AlphaFoldDB" id="A0A154BTD3"/>
<feature type="binding site" evidence="4">
    <location>
        <position position="298"/>
    </location>
    <ligand>
        <name>FAD</name>
        <dbReference type="ChEBI" id="CHEBI:57692"/>
    </ligand>
</feature>
<dbReference type="PANTHER" id="PTHR43153">
    <property type="entry name" value="ELECTRON TRANSFER FLAVOPROTEIN ALPHA"/>
    <property type="match status" value="1"/>
</dbReference>
<keyword evidence="2" id="KW-0285">Flavoprotein</keyword>
<comment type="caution">
    <text evidence="7">The sequence shown here is derived from an EMBL/GenBank/DDBJ whole genome shotgun (WGS) entry which is preliminary data.</text>
</comment>
<dbReference type="GO" id="GO:0033539">
    <property type="term" value="P:fatty acid beta-oxidation using acyl-CoA dehydrogenase"/>
    <property type="evidence" value="ECO:0007669"/>
    <property type="project" value="TreeGrafter"/>
</dbReference>
<evidence type="ECO:0000313" key="7">
    <source>
        <dbReference type="EMBL" id="KYZ76778.1"/>
    </source>
</evidence>
<comment type="cofactor">
    <cofactor evidence="4">
        <name>FAD</name>
        <dbReference type="ChEBI" id="CHEBI:57692"/>
    </cofactor>
    <text evidence="4">Binds 1 FAD per dimer.</text>
</comment>
<dbReference type="PANTHER" id="PTHR43153:SF1">
    <property type="entry name" value="ELECTRON TRANSFER FLAVOPROTEIN SUBUNIT ALPHA, MITOCHONDRIAL"/>
    <property type="match status" value="1"/>
</dbReference>
<protein>
    <recommendedName>
        <fullName evidence="9">Electron transfer flavoprotein subunit alpha</fullName>
    </recommendedName>
</protein>
<dbReference type="GO" id="GO:0050660">
    <property type="term" value="F:flavin adenine dinucleotide binding"/>
    <property type="evidence" value="ECO:0007669"/>
    <property type="project" value="InterPro"/>
</dbReference>
<keyword evidence="8" id="KW-1185">Reference proteome</keyword>
<accession>A0A154BTD3</accession>
<evidence type="ECO:0000256" key="4">
    <source>
        <dbReference type="PIRSR" id="PIRSR000089-1"/>
    </source>
</evidence>
<comment type="similarity">
    <text evidence="1">Belongs to the ETF alpha-subunit/FixB family.</text>
</comment>
<dbReference type="RefSeq" id="WP_066242823.1">
    <property type="nucleotide sequence ID" value="NZ_LSGP01000017.1"/>
</dbReference>
<feature type="domain" description="Electron transfer flavoprotein alpha subunit C-terminal" evidence="5">
    <location>
        <begin position="210"/>
        <end position="289"/>
    </location>
</feature>
<evidence type="ECO:0008006" key="9">
    <source>
        <dbReference type="Google" id="ProtNLM"/>
    </source>
</evidence>
<dbReference type="Proteomes" id="UP000076268">
    <property type="component" value="Unassembled WGS sequence"/>
</dbReference>
<feature type="binding site" evidence="4">
    <location>
        <begin position="260"/>
        <end position="264"/>
    </location>
    <ligand>
        <name>FAD</name>
        <dbReference type="ChEBI" id="CHEBI:57692"/>
    </ligand>
</feature>
<dbReference type="OrthoDB" id="9770286at2"/>
<dbReference type="InterPro" id="IPR014731">
    <property type="entry name" value="ETF_asu_C"/>
</dbReference>
<dbReference type="InterPro" id="IPR014730">
    <property type="entry name" value="ETF_a/b_N"/>
</dbReference>
<dbReference type="InterPro" id="IPR014729">
    <property type="entry name" value="Rossmann-like_a/b/a_fold"/>
</dbReference>
<evidence type="ECO:0000256" key="1">
    <source>
        <dbReference type="ARBA" id="ARBA00005817"/>
    </source>
</evidence>
<evidence type="ECO:0000256" key="3">
    <source>
        <dbReference type="ARBA" id="ARBA00022827"/>
    </source>
</evidence>
<evidence type="ECO:0000256" key="2">
    <source>
        <dbReference type="ARBA" id="ARBA00022630"/>
    </source>
</evidence>
<dbReference type="PIRSF" id="PIRSF000089">
    <property type="entry name" value="Electra_flavoP_a"/>
    <property type="match status" value="1"/>
</dbReference>
<dbReference type="InterPro" id="IPR001308">
    <property type="entry name" value="ETF_a/FixB"/>
</dbReference>
<keyword evidence="3 4" id="KW-0274">FAD</keyword>
<proteinExistence type="inferred from homology"/>
<feature type="binding site" evidence="4">
    <location>
        <begin position="246"/>
        <end position="247"/>
    </location>
    <ligand>
        <name>FAD</name>
        <dbReference type="ChEBI" id="CHEBI:57692"/>
    </ligand>
</feature>
<dbReference type="EMBL" id="LSGP01000017">
    <property type="protein sequence ID" value="KYZ76778.1"/>
    <property type="molecule type" value="Genomic_DNA"/>
</dbReference>